<feature type="region of interest" description="Disordered" evidence="1">
    <location>
        <begin position="453"/>
        <end position="502"/>
    </location>
</feature>
<organism evidence="2 3">
    <name type="scientific">Helianthus annuus</name>
    <name type="common">Common sunflower</name>
    <dbReference type="NCBI Taxonomy" id="4232"/>
    <lineage>
        <taxon>Eukaryota</taxon>
        <taxon>Viridiplantae</taxon>
        <taxon>Streptophyta</taxon>
        <taxon>Embryophyta</taxon>
        <taxon>Tracheophyta</taxon>
        <taxon>Spermatophyta</taxon>
        <taxon>Magnoliopsida</taxon>
        <taxon>eudicotyledons</taxon>
        <taxon>Gunneridae</taxon>
        <taxon>Pentapetalae</taxon>
        <taxon>asterids</taxon>
        <taxon>campanulids</taxon>
        <taxon>Asterales</taxon>
        <taxon>Asteraceae</taxon>
        <taxon>Asteroideae</taxon>
        <taxon>Heliantheae alliance</taxon>
        <taxon>Heliantheae</taxon>
        <taxon>Helianthus</taxon>
    </lineage>
</organism>
<sequence length="752" mass="85239">MDLKFISSHNQVGYLAPPPVKHKQLYTSLMKGLNTCRIVHALRENPVVYESVIRDFWKTANVEIVEGKGAIVAEIQETKVIVTEQMIRDVLRFNDQETDPIELPAGTVEAILPRLSYEGKFPPLVKKFVHPYWRLLLHMFLLCMTENRGGIDQLNITQSAALICVITNEPFNYSRYILEAMKRNAIGLRKDKFLMYPRFVQMILNERYPELKRSGNTLELKPMGPSCFGALTTKKGTEKRFEGLIELEKFGQFAETEDVGENPVMARSVPERSISARAIVAEEHDIPRRVEGEPEPERITINSDDEGVEIMCNSDDDIELPPEVNADVVPTVEPVITAENLAMLIKSVTDKMGNPPSDLSVSTEEPVESPRDSDSIPLKRKRRDPRPGMFVEQGKDQSVNIADDDEGLYDFDFEKNVSDTTTTAENMFDFDVNTQGDDIATMDVEVQNETGPNVEVHNEAGPSGIVDAGPSGIVHEEPGSSSGKRPEEPLRMPFDSDSSDEDEFISMRDMKKRMVVLEQDSIHKDAKIIQLEDTIVKKDQQIEQLQGDVSLLFNIVYDLRGKLEKKFGQEFSDPTDVENRRKAIAKDDAERSAAMEKYFTRVTDSVADREKAERMKKKRELVILKNKNVNPDDEDAHATHHLMDVGETLYDKVGNRSGVVSWGYDHDRKRWWIKRKVGPVEWYKRSGQFQSFTKVDLTDLSNAPYVDDKPGGPGYAFFERLKREVARGFPSMRTADSIVKPAKGIRDPYTNV</sequence>
<dbReference type="Gramene" id="mRNA:HanXRQr2_Chr14g0639511">
    <property type="protein sequence ID" value="CDS:HanXRQr2_Chr14g0639511.1"/>
    <property type="gene ID" value="HanXRQr2_Chr14g0639511"/>
</dbReference>
<reference evidence="2" key="2">
    <citation type="submission" date="2020-06" db="EMBL/GenBank/DDBJ databases">
        <title>Helianthus annuus Genome sequencing and assembly Release 2.</title>
        <authorList>
            <person name="Gouzy J."/>
            <person name="Langlade N."/>
            <person name="Munos S."/>
        </authorList>
    </citation>
    <scope>NUCLEOTIDE SEQUENCE</scope>
    <source>
        <tissue evidence="2">Leaves</tissue>
    </source>
</reference>
<evidence type="ECO:0000313" key="3">
    <source>
        <dbReference type="Proteomes" id="UP000215914"/>
    </source>
</evidence>
<evidence type="ECO:0000256" key="1">
    <source>
        <dbReference type="SAM" id="MobiDB-lite"/>
    </source>
</evidence>
<proteinExistence type="predicted"/>
<keyword evidence="3" id="KW-1185">Reference proteome</keyword>
<comment type="caution">
    <text evidence="2">The sequence shown here is derived from an EMBL/GenBank/DDBJ whole genome shotgun (WGS) entry which is preliminary data.</text>
</comment>
<name>A0A9K3E840_HELAN</name>
<feature type="compositionally biased region" description="Basic and acidic residues" evidence="1">
    <location>
        <begin position="474"/>
        <end position="490"/>
    </location>
</feature>
<gene>
    <name evidence="2" type="ORF">HanXRQr2_Chr14g0639511</name>
</gene>
<dbReference type="EMBL" id="MNCJ02000329">
    <property type="protein sequence ID" value="KAF5768697.1"/>
    <property type="molecule type" value="Genomic_DNA"/>
</dbReference>
<accession>A0A9K3E840</accession>
<reference evidence="2" key="1">
    <citation type="journal article" date="2017" name="Nature">
        <title>The sunflower genome provides insights into oil metabolism, flowering and Asterid evolution.</title>
        <authorList>
            <person name="Badouin H."/>
            <person name="Gouzy J."/>
            <person name="Grassa C.J."/>
            <person name="Murat F."/>
            <person name="Staton S.E."/>
            <person name="Cottret L."/>
            <person name="Lelandais-Briere C."/>
            <person name="Owens G.L."/>
            <person name="Carrere S."/>
            <person name="Mayjonade B."/>
            <person name="Legrand L."/>
            <person name="Gill N."/>
            <person name="Kane N.C."/>
            <person name="Bowers J.E."/>
            <person name="Hubner S."/>
            <person name="Bellec A."/>
            <person name="Berard A."/>
            <person name="Berges H."/>
            <person name="Blanchet N."/>
            <person name="Boniface M.C."/>
            <person name="Brunel D."/>
            <person name="Catrice O."/>
            <person name="Chaidir N."/>
            <person name="Claudel C."/>
            <person name="Donnadieu C."/>
            <person name="Faraut T."/>
            <person name="Fievet G."/>
            <person name="Helmstetter N."/>
            <person name="King M."/>
            <person name="Knapp S.J."/>
            <person name="Lai Z."/>
            <person name="Le Paslier M.C."/>
            <person name="Lippi Y."/>
            <person name="Lorenzon L."/>
            <person name="Mandel J.R."/>
            <person name="Marage G."/>
            <person name="Marchand G."/>
            <person name="Marquand E."/>
            <person name="Bret-Mestries E."/>
            <person name="Morien E."/>
            <person name="Nambeesan S."/>
            <person name="Nguyen T."/>
            <person name="Pegot-Espagnet P."/>
            <person name="Pouilly N."/>
            <person name="Raftis F."/>
            <person name="Sallet E."/>
            <person name="Schiex T."/>
            <person name="Thomas J."/>
            <person name="Vandecasteele C."/>
            <person name="Vares D."/>
            <person name="Vear F."/>
            <person name="Vautrin S."/>
            <person name="Crespi M."/>
            <person name="Mangin B."/>
            <person name="Burke J.M."/>
            <person name="Salse J."/>
            <person name="Munos S."/>
            <person name="Vincourt P."/>
            <person name="Rieseberg L.H."/>
            <person name="Langlade N.B."/>
        </authorList>
    </citation>
    <scope>NUCLEOTIDE SEQUENCE</scope>
    <source>
        <tissue evidence="2">Leaves</tissue>
    </source>
</reference>
<protein>
    <submittedName>
        <fullName evidence="2">Uncharacterized protein</fullName>
    </submittedName>
</protein>
<feature type="region of interest" description="Disordered" evidence="1">
    <location>
        <begin position="352"/>
        <end position="400"/>
    </location>
</feature>
<dbReference type="Proteomes" id="UP000215914">
    <property type="component" value="Unassembled WGS sequence"/>
</dbReference>
<evidence type="ECO:0000313" key="2">
    <source>
        <dbReference type="EMBL" id="KAF5768697.1"/>
    </source>
</evidence>
<dbReference type="AlphaFoldDB" id="A0A9K3E840"/>